<keyword evidence="1" id="KW-0862">Zinc</keyword>
<dbReference type="CDD" id="cd22343">
    <property type="entry name" value="PDDEXK_lambda_exonuclease-like"/>
    <property type="match status" value="1"/>
</dbReference>
<evidence type="ECO:0000259" key="2">
    <source>
        <dbReference type="PROSITE" id="PS50800"/>
    </source>
</evidence>
<evidence type="ECO:0000313" key="4">
    <source>
        <dbReference type="EMBL" id="CAG5055653.1"/>
    </source>
</evidence>
<dbReference type="Pfam" id="PF04434">
    <property type="entry name" value="SWIM"/>
    <property type="match status" value="1"/>
</dbReference>
<dbReference type="InterPro" id="IPR051703">
    <property type="entry name" value="NF-kappa-B_Signaling_Reg"/>
</dbReference>
<dbReference type="Pfam" id="PF02037">
    <property type="entry name" value="SAP"/>
    <property type="match status" value="1"/>
</dbReference>
<feature type="domain" description="SAP" evidence="2">
    <location>
        <begin position="2"/>
        <end position="36"/>
    </location>
</feature>
<keyword evidence="1" id="KW-0863">Zinc-finger</keyword>
<protein>
    <submittedName>
        <fullName evidence="4">(apollo) hypothetical protein</fullName>
    </submittedName>
</protein>
<dbReference type="AlphaFoldDB" id="A0A8S3Y9T4"/>
<dbReference type="SMART" id="SM00513">
    <property type="entry name" value="SAP"/>
    <property type="match status" value="1"/>
</dbReference>
<dbReference type="EMBL" id="CAJQZP010001584">
    <property type="protein sequence ID" value="CAG5055653.1"/>
    <property type="molecule type" value="Genomic_DNA"/>
</dbReference>
<reference evidence="4" key="1">
    <citation type="submission" date="2021-04" db="EMBL/GenBank/DDBJ databases">
        <authorList>
            <person name="Tunstrom K."/>
        </authorList>
    </citation>
    <scope>NUCLEOTIDE SEQUENCE</scope>
</reference>
<dbReference type="Pfam" id="PF09588">
    <property type="entry name" value="YqaJ"/>
    <property type="match status" value="1"/>
</dbReference>
<sequence length="502" mass="58604">MYCTWKLKELKDELKKRGAKITGKKADLVERLESYDRNFNFGNQSPPASQSQAIDVPAVELYQDVNSSTILPKITKKHIQCYFDRFNRNISDAVKLYESRYLLILRSTTFAEDTYLKGFCKASMKQLQYEVNIKLNNDGMPEEATCECAAGEGKEAHCKHVAVVLLAAENIVKEKIILLHEVSTSQLQTFHKPTKKYYATPLRASRLTSKRDIHNIVYSPYLKQNPHFDKKAFQCRFQSLILNYPHSSMPLKQLFPAANQRAICLDHKYMEKSAQDIFLESIHLLNLTEDRLVEIEMETRGQSSNPKWHEYRQTRITSSIFHTVCHLKSETLVKYCNQILNKNLVQTRAMAHEMINEKIAIKKYMEIYGVVVEECGLCLSQERPYLGASPDGLLGSETIIEVKCPYASRNQEISPLTVPYLQFDDNEQLTLKKTNIYYCQIQGQLYVTKRRFCNLLVFTYKTLKVIFIERDEQFITDMLRKLDYFYYNFFKNAVTKKYFYKD</sequence>
<dbReference type="PANTHER" id="PTHR46609:SF8">
    <property type="entry name" value="YQAJ VIRAL RECOMBINASE DOMAIN-CONTAINING PROTEIN"/>
    <property type="match status" value="1"/>
</dbReference>
<organism evidence="4 5">
    <name type="scientific">Parnassius apollo</name>
    <name type="common">Apollo butterfly</name>
    <name type="synonym">Papilio apollo</name>
    <dbReference type="NCBI Taxonomy" id="110799"/>
    <lineage>
        <taxon>Eukaryota</taxon>
        <taxon>Metazoa</taxon>
        <taxon>Ecdysozoa</taxon>
        <taxon>Arthropoda</taxon>
        <taxon>Hexapoda</taxon>
        <taxon>Insecta</taxon>
        <taxon>Pterygota</taxon>
        <taxon>Neoptera</taxon>
        <taxon>Endopterygota</taxon>
        <taxon>Lepidoptera</taxon>
        <taxon>Glossata</taxon>
        <taxon>Ditrysia</taxon>
        <taxon>Papilionoidea</taxon>
        <taxon>Papilionidae</taxon>
        <taxon>Parnassiinae</taxon>
        <taxon>Parnassini</taxon>
        <taxon>Parnassius</taxon>
        <taxon>Parnassius</taxon>
    </lineage>
</organism>
<dbReference type="InterPro" id="IPR003034">
    <property type="entry name" value="SAP_dom"/>
</dbReference>
<name>A0A8S3Y9T4_PARAO</name>
<evidence type="ECO:0000313" key="5">
    <source>
        <dbReference type="Proteomes" id="UP000691718"/>
    </source>
</evidence>
<proteinExistence type="predicted"/>
<keyword evidence="5" id="KW-1185">Reference proteome</keyword>
<comment type="caution">
    <text evidence="4">The sequence shown here is derived from an EMBL/GenBank/DDBJ whole genome shotgun (WGS) entry which is preliminary data.</text>
</comment>
<dbReference type="Proteomes" id="UP000691718">
    <property type="component" value="Unassembled WGS sequence"/>
</dbReference>
<dbReference type="PROSITE" id="PS50966">
    <property type="entry name" value="ZF_SWIM"/>
    <property type="match status" value="1"/>
</dbReference>
<dbReference type="InterPro" id="IPR007527">
    <property type="entry name" value="Znf_SWIM"/>
</dbReference>
<dbReference type="PANTHER" id="PTHR46609">
    <property type="entry name" value="EXONUCLEASE, PHAGE-TYPE/RECB, C-TERMINAL DOMAIN-CONTAINING PROTEIN"/>
    <property type="match status" value="1"/>
</dbReference>
<keyword evidence="1" id="KW-0479">Metal-binding</keyword>
<accession>A0A8S3Y9T4</accession>
<dbReference type="InterPro" id="IPR019080">
    <property type="entry name" value="YqaJ_viral_recombinase"/>
</dbReference>
<dbReference type="PROSITE" id="PS50800">
    <property type="entry name" value="SAP"/>
    <property type="match status" value="1"/>
</dbReference>
<gene>
    <name evidence="4" type="ORF">PAPOLLO_LOCUS26368</name>
</gene>
<dbReference type="GO" id="GO:0008270">
    <property type="term" value="F:zinc ion binding"/>
    <property type="evidence" value="ECO:0007669"/>
    <property type="project" value="UniProtKB-KW"/>
</dbReference>
<feature type="domain" description="SWIM-type" evidence="3">
    <location>
        <begin position="129"/>
        <end position="169"/>
    </location>
</feature>
<evidence type="ECO:0000256" key="1">
    <source>
        <dbReference type="PROSITE-ProRule" id="PRU00325"/>
    </source>
</evidence>
<dbReference type="OrthoDB" id="261614at2759"/>
<evidence type="ECO:0000259" key="3">
    <source>
        <dbReference type="PROSITE" id="PS50966"/>
    </source>
</evidence>